<evidence type="ECO:0000256" key="9">
    <source>
        <dbReference type="ARBA" id="ARBA00048940"/>
    </source>
</evidence>
<comment type="catalytic activity">
    <reaction evidence="9">
        <text>L-lysyl-[histone] + acetyl-CoA = N(6)-acetyl-L-lysyl-[histone] + CoA + H(+)</text>
        <dbReference type="Rhea" id="RHEA:21992"/>
        <dbReference type="Rhea" id="RHEA-COMP:9845"/>
        <dbReference type="Rhea" id="RHEA-COMP:11338"/>
        <dbReference type="ChEBI" id="CHEBI:15378"/>
        <dbReference type="ChEBI" id="CHEBI:29969"/>
        <dbReference type="ChEBI" id="CHEBI:57287"/>
        <dbReference type="ChEBI" id="CHEBI:57288"/>
        <dbReference type="ChEBI" id="CHEBI:61930"/>
        <dbReference type="EC" id="2.3.1.48"/>
    </reaction>
    <physiologicalReaction direction="left-to-right" evidence="9">
        <dbReference type="Rhea" id="RHEA:21993"/>
    </physiologicalReaction>
</comment>
<comment type="subcellular location">
    <subcellularLocation>
        <location evidence="1">Nucleus</location>
    </subcellularLocation>
</comment>
<dbReference type="SMART" id="SM01250">
    <property type="entry name" value="KAT11"/>
    <property type="match status" value="1"/>
</dbReference>
<proteinExistence type="predicted"/>
<keyword evidence="5" id="KW-0007">Acetylation</keyword>
<dbReference type="AlphaFoldDB" id="A0A077X4B0"/>
<dbReference type="GO" id="GO:0006974">
    <property type="term" value="P:DNA damage response"/>
    <property type="evidence" value="ECO:0007669"/>
    <property type="project" value="UniProtKB-KW"/>
</dbReference>
<keyword evidence="8" id="KW-0539">Nucleus</keyword>
<dbReference type="OrthoDB" id="3361892at2759"/>
<keyword evidence="7" id="KW-0804">Transcription</keyword>
<evidence type="ECO:0000256" key="8">
    <source>
        <dbReference type="ARBA" id="ARBA00023242"/>
    </source>
</evidence>
<dbReference type="EMBL" id="LK023385">
    <property type="protein sequence ID" value="CDS13847.1"/>
    <property type="molecule type" value="Genomic_DNA"/>
</dbReference>
<dbReference type="InterPro" id="IPR016849">
    <property type="entry name" value="Rtt109"/>
</dbReference>
<keyword evidence="6" id="KW-0805">Transcription regulation</keyword>
<feature type="compositionally biased region" description="Basic and acidic residues" evidence="10">
    <location>
        <begin position="448"/>
        <end position="459"/>
    </location>
</feature>
<dbReference type="InterPro" id="IPR013178">
    <property type="entry name" value="Histone_AcTrfase_Rtt109/CBP"/>
</dbReference>
<evidence type="ECO:0000256" key="4">
    <source>
        <dbReference type="ARBA" id="ARBA00022763"/>
    </source>
</evidence>
<evidence type="ECO:0000256" key="6">
    <source>
        <dbReference type="ARBA" id="ARBA00023015"/>
    </source>
</evidence>
<evidence type="ECO:0000256" key="5">
    <source>
        <dbReference type="ARBA" id="ARBA00022990"/>
    </source>
</evidence>
<evidence type="ECO:0000256" key="1">
    <source>
        <dbReference type="ARBA" id="ARBA00004123"/>
    </source>
</evidence>
<organism evidence="11">
    <name type="scientific">Lichtheimia ramosa</name>
    <dbReference type="NCBI Taxonomy" id="688394"/>
    <lineage>
        <taxon>Eukaryota</taxon>
        <taxon>Fungi</taxon>
        <taxon>Fungi incertae sedis</taxon>
        <taxon>Mucoromycota</taxon>
        <taxon>Mucoromycotina</taxon>
        <taxon>Mucoromycetes</taxon>
        <taxon>Mucorales</taxon>
        <taxon>Lichtheimiaceae</taxon>
        <taxon>Lichtheimia</taxon>
    </lineage>
</organism>
<evidence type="ECO:0000256" key="2">
    <source>
        <dbReference type="ARBA" id="ARBA00013184"/>
    </source>
</evidence>
<gene>
    <name evidence="11" type="ORF">LRAMOSA06021</name>
</gene>
<keyword evidence="4" id="KW-0227">DNA damage</keyword>
<feature type="compositionally biased region" description="Polar residues" evidence="10">
    <location>
        <begin position="460"/>
        <end position="473"/>
    </location>
</feature>
<accession>A0A077X4B0</accession>
<feature type="compositionally biased region" description="Low complexity" evidence="10">
    <location>
        <begin position="416"/>
        <end position="425"/>
    </location>
</feature>
<reference evidence="11" key="1">
    <citation type="journal article" date="2014" name="Genome Announc.">
        <title>De novo whole-genome sequence and genome annotation of Lichtheimia ramosa.</title>
        <authorList>
            <person name="Linde J."/>
            <person name="Schwartze V."/>
            <person name="Binder U."/>
            <person name="Lass-Florl C."/>
            <person name="Voigt K."/>
            <person name="Horn F."/>
        </authorList>
    </citation>
    <scope>NUCLEOTIDE SEQUENCE</scope>
    <source>
        <strain evidence="11">JMRC FSU:6197</strain>
    </source>
</reference>
<dbReference type="InterPro" id="IPR051236">
    <property type="entry name" value="HAT_RTT109-like"/>
</dbReference>
<feature type="region of interest" description="Disordered" evidence="10">
    <location>
        <begin position="333"/>
        <end position="368"/>
    </location>
</feature>
<keyword evidence="3" id="KW-0808">Transferase</keyword>
<dbReference type="Pfam" id="PF08214">
    <property type="entry name" value="HAT_KAT11"/>
    <property type="match status" value="1"/>
</dbReference>
<dbReference type="GO" id="GO:0032931">
    <property type="term" value="F:histone H3K56 acetyltransferase activity"/>
    <property type="evidence" value="ECO:0007669"/>
    <property type="project" value="TreeGrafter"/>
</dbReference>
<name>A0A077X4B0_9FUNG</name>
<evidence type="ECO:0000256" key="3">
    <source>
        <dbReference type="ARBA" id="ARBA00022679"/>
    </source>
</evidence>
<evidence type="ECO:0000313" key="11">
    <source>
        <dbReference type="EMBL" id="CDS13847.1"/>
    </source>
</evidence>
<dbReference type="GO" id="GO:0005634">
    <property type="term" value="C:nucleus"/>
    <property type="evidence" value="ECO:0007669"/>
    <property type="project" value="UniProtKB-SubCell"/>
</dbReference>
<feature type="compositionally biased region" description="Polar residues" evidence="10">
    <location>
        <begin position="338"/>
        <end position="365"/>
    </location>
</feature>
<dbReference type="EC" id="2.3.1.48" evidence="2"/>
<evidence type="ECO:0000256" key="7">
    <source>
        <dbReference type="ARBA" id="ARBA00023163"/>
    </source>
</evidence>
<protein>
    <recommendedName>
        <fullName evidence="2">histone acetyltransferase</fullName>
        <ecNumber evidence="2">2.3.1.48</ecNumber>
    </recommendedName>
</protein>
<feature type="region of interest" description="Disordered" evidence="10">
    <location>
        <begin position="414"/>
        <end position="508"/>
    </location>
</feature>
<dbReference type="PROSITE" id="PS51728">
    <property type="entry name" value="RTT109_HAT"/>
    <property type="match status" value="1"/>
</dbReference>
<evidence type="ECO:0000256" key="10">
    <source>
        <dbReference type="SAM" id="MobiDB-lite"/>
    </source>
</evidence>
<feature type="compositionally biased region" description="Low complexity" evidence="10">
    <location>
        <begin position="484"/>
        <end position="497"/>
    </location>
</feature>
<dbReference type="PANTHER" id="PTHR31571">
    <property type="entry name" value="ALTERED INHERITANCE OF MITOCHONDRIA PROTEIN 6"/>
    <property type="match status" value="1"/>
</dbReference>
<sequence>MSFEQRLRHSLEALPSGFKIHVHQLVCQPKKHQLYLQREPATHVQRLLLVRLENDTMDGFVCGLEVDEYTLEDKETMERVVYIAKVDTTGAFSDQRGNVTRRLLEAYLASVAPCSVYVFARSQPQYLFHESALHSDKRVLDDRGLIRWWRSVLTHCLKAAQSSSPDNKNGIAWWHVPGVDNVSMLERQVKCSPDPNWIYGFPFDPNARAVDVIPRFSDDVKARVLKDHDKNNEMTVSALSQLLEFTEECGSNHFAGLLGIHLPAFGDVNKDNGSESTSLSSDADTFTTFWNALMKSSFKDGGSISASTKNLCNKWKKYDLPEPITITTAGAAIEQQRQDTSSSASPSVNTLSSNMIKRSTSASVNTLTVKRKTTTTTTTTKDQPVNLLAVKRKDTNTTSTTTDQPVNILTVKRKTATASATTTTTDQPVNILTVKRKTPTTTTTSDQPTKRQREEDTNKDSTVQQLSIETSSPEPKRPRYESPTATSSSTSTSTTATQQEQVPETPRSFFGYLKSFFM</sequence>
<dbReference type="GO" id="GO:0006355">
    <property type="term" value="P:regulation of DNA-templated transcription"/>
    <property type="evidence" value="ECO:0007669"/>
    <property type="project" value="InterPro"/>
</dbReference>
<dbReference type="PANTHER" id="PTHR31571:SF2">
    <property type="entry name" value="HISTONE ACETYLTRANSFERASE RTT109"/>
    <property type="match status" value="1"/>
</dbReference>